<evidence type="ECO:0000313" key="3">
    <source>
        <dbReference type="Proteomes" id="UP000547510"/>
    </source>
</evidence>
<dbReference type="RefSeq" id="WP_184699146.1">
    <property type="nucleotide sequence ID" value="NZ_JACHJN010000021.1"/>
</dbReference>
<feature type="transmembrane region" description="Helical" evidence="1">
    <location>
        <begin position="627"/>
        <end position="650"/>
    </location>
</feature>
<reference evidence="2 3" key="1">
    <citation type="submission" date="2020-08" db="EMBL/GenBank/DDBJ databases">
        <title>Genomic Encyclopedia of Type Strains, Phase III (KMG-III): the genomes of soil and plant-associated and newly described type strains.</title>
        <authorList>
            <person name="Whitman W."/>
        </authorList>
    </citation>
    <scope>NUCLEOTIDE SEQUENCE [LARGE SCALE GENOMIC DNA]</scope>
    <source>
        <strain evidence="2 3">CECT 8640</strain>
    </source>
</reference>
<feature type="transmembrane region" description="Helical" evidence="1">
    <location>
        <begin position="215"/>
        <end position="236"/>
    </location>
</feature>
<dbReference type="AlphaFoldDB" id="A0A841CXN4"/>
<dbReference type="Proteomes" id="UP000547510">
    <property type="component" value="Unassembled WGS sequence"/>
</dbReference>
<accession>A0A841CXN4</accession>
<protein>
    <submittedName>
        <fullName evidence="2">Uncharacterized protein</fullName>
    </submittedName>
</protein>
<evidence type="ECO:0000256" key="1">
    <source>
        <dbReference type="SAM" id="Phobius"/>
    </source>
</evidence>
<keyword evidence="1" id="KW-1133">Transmembrane helix</keyword>
<feature type="transmembrane region" description="Helical" evidence="1">
    <location>
        <begin position="256"/>
        <end position="280"/>
    </location>
</feature>
<comment type="caution">
    <text evidence="2">The sequence shown here is derived from an EMBL/GenBank/DDBJ whole genome shotgun (WGS) entry which is preliminary data.</text>
</comment>
<feature type="transmembrane region" description="Helical" evidence="1">
    <location>
        <begin position="168"/>
        <end position="187"/>
    </location>
</feature>
<sequence>MYKRVVMIVAGALFGLLALVATIVTDILDRDFPQALSAQTRIGVDLNKSQLTDKEVLGKLTELDARWNLGLVKIAPDLAGDRDQRVFATLNDRDLPATFSWFGGDGAGRVVGKDRLTNSPPDGTYLVTGESARIGELEGALGDVGVRVTRTDASVTSSLEFVMKEGSFGAAILAAFALIATLALFWLSMKARSRALRVLGGCPTARIQLQDLGGFAGVLLLSAAMVTIAAAVYVGASRGWLYVSPFLKSLIGLESAVIAVSLLAALAMSASAWPSATMLATRQPAVRSLRTAAIVVQALTFVLVVSAAGPAWSAYQNSSAAAAETAQWKQLADQVAITFGMSDQEMTAVEPQIGKLVQHAESHDEAAFSYTFTESAFQADFGQYSAVSFVNQRWLDLMTGAAQPQALTPVPSDRVQDLMRSSSLGEQFAIMSRRQDPSGELPSTFTYLQPTAGFRLPVSEGGSGQSLQFLSDVLIAVVPSVHDAFNDSNLTSMMSTGNVVFTGAANAQHLLERTGLSTQALREQGFKGELGVVYIAEEGILRAQFTAYVVWLMNLALIALFVAFAVAAVVSALITSLLQAKRDFPLRLSGRSWARILQSRVARELGAGVVLVFVVLLFQGISSAGPVLLAGVCGFIVIPLSHVFTARWCFAGVGKRRI</sequence>
<proteinExistence type="predicted"/>
<dbReference type="EMBL" id="JACHJN010000021">
    <property type="protein sequence ID" value="MBB5960705.1"/>
    <property type="molecule type" value="Genomic_DNA"/>
</dbReference>
<feature type="transmembrane region" description="Helical" evidence="1">
    <location>
        <begin position="548"/>
        <end position="580"/>
    </location>
</feature>
<evidence type="ECO:0000313" key="2">
    <source>
        <dbReference type="EMBL" id="MBB5960705.1"/>
    </source>
</evidence>
<keyword evidence="1" id="KW-0472">Membrane</keyword>
<name>A0A841CXN4_9PSEU</name>
<gene>
    <name evidence="2" type="ORF">FHS29_007333</name>
</gene>
<feature type="transmembrane region" description="Helical" evidence="1">
    <location>
        <begin position="601"/>
        <end position="621"/>
    </location>
</feature>
<organism evidence="2 3">
    <name type="scientific">Saccharothrix tamanrassetensis</name>
    <dbReference type="NCBI Taxonomy" id="1051531"/>
    <lineage>
        <taxon>Bacteria</taxon>
        <taxon>Bacillati</taxon>
        <taxon>Actinomycetota</taxon>
        <taxon>Actinomycetes</taxon>
        <taxon>Pseudonocardiales</taxon>
        <taxon>Pseudonocardiaceae</taxon>
        <taxon>Saccharothrix</taxon>
    </lineage>
</organism>
<keyword evidence="3" id="KW-1185">Reference proteome</keyword>
<keyword evidence="1" id="KW-0812">Transmembrane</keyword>
<feature type="transmembrane region" description="Helical" evidence="1">
    <location>
        <begin position="292"/>
        <end position="312"/>
    </location>
</feature>